<dbReference type="GO" id="GO:0009279">
    <property type="term" value="C:cell outer membrane"/>
    <property type="evidence" value="ECO:0007669"/>
    <property type="project" value="UniProtKB-SubCell"/>
</dbReference>
<evidence type="ECO:0000313" key="9">
    <source>
        <dbReference type="Proteomes" id="UP000198510"/>
    </source>
</evidence>
<dbReference type="Pfam" id="PF14322">
    <property type="entry name" value="SusD-like_3"/>
    <property type="match status" value="1"/>
</dbReference>
<dbReference type="Gene3D" id="1.25.40.390">
    <property type="match status" value="1"/>
</dbReference>
<keyword evidence="4" id="KW-0472">Membrane</keyword>
<dbReference type="InterPro" id="IPR011990">
    <property type="entry name" value="TPR-like_helical_dom_sf"/>
</dbReference>
<keyword evidence="9" id="KW-1185">Reference proteome</keyword>
<dbReference type="OrthoDB" id="9792139at2"/>
<evidence type="ECO:0000313" key="8">
    <source>
        <dbReference type="EMBL" id="SDL28572.1"/>
    </source>
</evidence>
<proteinExistence type="inferred from homology"/>
<feature type="domain" description="SusD-like N-terminal" evidence="7">
    <location>
        <begin position="52"/>
        <end position="218"/>
    </location>
</feature>
<organism evidence="8 9">
    <name type="scientific">Catalinimonas alkaloidigena</name>
    <dbReference type="NCBI Taxonomy" id="1075417"/>
    <lineage>
        <taxon>Bacteria</taxon>
        <taxon>Pseudomonadati</taxon>
        <taxon>Bacteroidota</taxon>
        <taxon>Cytophagia</taxon>
        <taxon>Cytophagales</taxon>
        <taxon>Catalimonadaceae</taxon>
        <taxon>Catalinimonas</taxon>
    </lineage>
</organism>
<reference evidence="8 9" key="1">
    <citation type="submission" date="2016-10" db="EMBL/GenBank/DDBJ databases">
        <authorList>
            <person name="de Groot N.N."/>
        </authorList>
    </citation>
    <scope>NUCLEOTIDE SEQUENCE [LARGE SCALE GENOMIC DNA]</scope>
    <source>
        <strain evidence="8 9">DSM 25186</strain>
    </source>
</reference>
<dbReference type="AlphaFoldDB" id="A0A1G9ITX9"/>
<comment type="subcellular location">
    <subcellularLocation>
        <location evidence="1">Cell outer membrane</location>
    </subcellularLocation>
</comment>
<evidence type="ECO:0000256" key="1">
    <source>
        <dbReference type="ARBA" id="ARBA00004442"/>
    </source>
</evidence>
<evidence type="ECO:0000256" key="5">
    <source>
        <dbReference type="ARBA" id="ARBA00023237"/>
    </source>
</evidence>
<evidence type="ECO:0000256" key="3">
    <source>
        <dbReference type="ARBA" id="ARBA00022729"/>
    </source>
</evidence>
<dbReference type="CDD" id="cd08977">
    <property type="entry name" value="SusD"/>
    <property type="match status" value="1"/>
</dbReference>
<keyword evidence="3" id="KW-0732">Signal</keyword>
<dbReference type="InterPro" id="IPR033985">
    <property type="entry name" value="SusD-like_N"/>
</dbReference>
<dbReference type="Proteomes" id="UP000198510">
    <property type="component" value="Unassembled WGS sequence"/>
</dbReference>
<protein>
    <submittedName>
        <fullName evidence="8">Starch-binding associating with outer membrane</fullName>
    </submittedName>
</protein>
<evidence type="ECO:0000256" key="2">
    <source>
        <dbReference type="ARBA" id="ARBA00006275"/>
    </source>
</evidence>
<dbReference type="SUPFAM" id="SSF48452">
    <property type="entry name" value="TPR-like"/>
    <property type="match status" value="1"/>
</dbReference>
<gene>
    <name evidence="8" type="ORF">SAMN05421823_105106</name>
</gene>
<evidence type="ECO:0000259" key="6">
    <source>
        <dbReference type="Pfam" id="PF07980"/>
    </source>
</evidence>
<keyword evidence="5" id="KW-0998">Cell outer membrane</keyword>
<evidence type="ECO:0000259" key="7">
    <source>
        <dbReference type="Pfam" id="PF14322"/>
    </source>
</evidence>
<dbReference type="Pfam" id="PF07980">
    <property type="entry name" value="SusD_RagB"/>
    <property type="match status" value="1"/>
</dbReference>
<accession>A0A1G9ITX9</accession>
<feature type="domain" description="RagB/SusD" evidence="6">
    <location>
        <begin position="307"/>
        <end position="486"/>
    </location>
</feature>
<dbReference type="PROSITE" id="PS51257">
    <property type="entry name" value="PROKAR_LIPOPROTEIN"/>
    <property type="match status" value="1"/>
</dbReference>
<sequence length="486" mass="53579">MKKITLPFCAFLLLVGCDVLEKEPLPTISPETFFANADDAESSLTAAYDALQATGYYGQDMNVVGEMPSDNCTSTNGDVAAMEQFIWTPQTSQVNNIFRDVYRGINRANAVLAYVPAIDMPEERKNQILGEAHFLRALHYFNLVKLYGAVPLRLEPTGSGDGNSVSMERASAEQVYAQVVADLTQAEAMTAADFGSQVANRTRVIKTTVNALQARVYLTLRQWNDAATAANKVISSGLYQLAATPGELYPPDNNIESIFEVQFSGNEDGGFILPDLLLPSPPATYSFPKFNIPTNELIEQYADTVNDARWRFTQETNAGRSHVSYVSSASSNANDNGYFVYKWNGSPNGFNSADNYYVLRLADVMLMYAEASNEAAGPSQAALDQLNAVRERADLPALTLTDLPSQEAFRDEVDRQRRLELAFEGERWFDLIRYARHETADGVDHAVTALDLIEAQTGTANADYLLFPIPQTEVNNNALLEQNPGY</sequence>
<dbReference type="EMBL" id="FNFO01000005">
    <property type="protein sequence ID" value="SDL28572.1"/>
    <property type="molecule type" value="Genomic_DNA"/>
</dbReference>
<name>A0A1G9ITX9_9BACT</name>
<dbReference type="STRING" id="1075417.SAMN05421823_105106"/>
<dbReference type="RefSeq" id="WP_089683548.1">
    <property type="nucleotide sequence ID" value="NZ_FNFO01000005.1"/>
</dbReference>
<comment type="similarity">
    <text evidence="2">Belongs to the SusD family.</text>
</comment>
<evidence type="ECO:0000256" key="4">
    <source>
        <dbReference type="ARBA" id="ARBA00023136"/>
    </source>
</evidence>
<dbReference type="InterPro" id="IPR012944">
    <property type="entry name" value="SusD_RagB_dom"/>
</dbReference>